<proteinExistence type="predicted"/>
<dbReference type="AlphaFoldDB" id="A0A9D1V9E9"/>
<name>A0A9D1V9E9_9FIRM</name>
<evidence type="ECO:0000313" key="1">
    <source>
        <dbReference type="EMBL" id="HIX08189.1"/>
    </source>
</evidence>
<sequence length="130" mass="15073">MNGQKSFKSIAREAKQRLKTGFWQDARREMDGTMAKARESGVSESRACRYFAGKVTCTIRGGDDDAFYGRVRAMLLSEGEVSDALARLTDREVFDKLSYEEKQRYMLNLSERYLKALERFRRECEFEGRG</sequence>
<reference evidence="1" key="1">
    <citation type="journal article" date="2021" name="PeerJ">
        <title>Extensive microbial diversity within the chicken gut microbiome revealed by metagenomics and culture.</title>
        <authorList>
            <person name="Gilroy R."/>
            <person name="Ravi A."/>
            <person name="Getino M."/>
            <person name="Pursley I."/>
            <person name="Horton D.L."/>
            <person name="Alikhan N.F."/>
            <person name="Baker D."/>
            <person name="Gharbi K."/>
            <person name="Hall N."/>
            <person name="Watson M."/>
            <person name="Adriaenssens E.M."/>
            <person name="Foster-Nyarko E."/>
            <person name="Jarju S."/>
            <person name="Secka A."/>
            <person name="Antonio M."/>
            <person name="Oren A."/>
            <person name="Chaudhuri R.R."/>
            <person name="La Ragione R."/>
            <person name="Hildebrand F."/>
            <person name="Pallen M.J."/>
        </authorList>
    </citation>
    <scope>NUCLEOTIDE SEQUENCE</scope>
    <source>
        <strain evidence="1">811</strain>
    </source>
</reference>
<reference evidence="1" key="2">
    <citation type="submission" date="2021-04" db="EMBL/GenBank/DDBJ databases">
        <authorList>
            <person name="Gilroy R."/>
        </authorList>
    </citation>
    <scope>NUCLEOTIDE SEQUENCE</scope>
    <source>
        <strain evidence="1">811</strain>
    </source>
</reference>
<comment type="caution">
    <text evidence="1">The sequence shown here is derived from an EMBL/GenBank/DDBJ whole genome shotgun (WGS) entry which is preliminary data.</text>
</comment>
<protein>
    <submittedName>
        <fullName evidence="1">Uncharacterized protein</fullName>
    </submittedName>
</protein>
<accession>A0A9D1V9E9</accession>
<dbReference type="Proteomes" id="UP000824204">
    <property type="component" value="Unassembled WGS sequence"/>
</dbReference>
<organism evidence="1 2">
    <name type="scientific">Candidatus Borkfalkia faecipullorum</name>
    <dbReference type="NCBI Taxonomy" id="2838510"/>
    <lineage>
        <taxon>Bacteria</taxon>
        <taxon>Bacillati</taxon>
        <taxon>Bacillota</taxon>
        <taxon>Clostridia</taxon>
        <taxon>Christensenellales</taxon>
        <taxon>Christensenellaceae</taxon>
        <taxon>Candidatus Borkfalkia</taxon>
    </lineage>
</organism>
<evidence type="ECO:0000313" key="2">
    <source>
        <dbReference type="Proteomes" id="UP000824204"/>
    </source>
</evidence>
<gene>
    <name evidence="1" type="ORF">H9741_06950</name>
</gene>
<dbReference type="EMBL" id="DXFX01000087">
    <property type="protein sequence ID" value="HIX08189.1"/>
    <property type="molecule type" value="Genomic_DNA"/>
</dbReference>